<dbReference type="AlphaFoldDB" id="A0A5E7IIQ3"/>
<dbReference type="Gene3D" id="1.10.287.950">
    <property type="entry name" value="Methyl-accepting chemotaxis protein"/>
    <property type="match status" value="1"/>
</dbReference>
<keyword evidence="3" id="KW-0488">Methylation</keyword>
<evidence type="ECO:0000256" key="8">
    <source>
        <dbReference type="PROSITE-ProRule" id="PRU00284"/>
    </source>
</evidence>
<accession>A0A5E7IIQ3</accession>
<keyword evidence="4 9" id="KW-0812">Transmembrane</keyword>
<evidence type="ECO:0000313" key="11">
    <source>
        <dbReference type="EMBL" id="VVO75836.1"/>
    </source>
</evidence>
<evidence type="ECO:0000259" key="10">
    <source>
        <dbReference type="PROSITE" id="PS50111"/>
    </source>
</evidence>
<evidence type="ECO:0000256" key="9">
    <source>
        <dbReference type="SAM" id="Phobius"/>
    </source>
</evidence>
<comment type="subcellular location">
    <subcellularLocation>
        <location evidence="1">Cell membrane</location>
        <topology evidence="1">Multi-pass membrane protein</topology>
    </subcellularLocation>
</comment>
<dbReference type="OrthoDB" id="9765653at2"/>
<dbReference type="PANTHER" id="PTHR32089">
    <property type="entry name" value="METHYL-ACCEPTING CHEMOTAXIS PROTEIN MCPB"/>
    <property type="match status" value="1"/>
</dbReference>
<name>A0A5E7IIQ3_PSEFL</name>
<dbReference type="InterPro" id="IPR004089">
    <property type="entry name" value="MCPsignal_dom"/>
</dbReference>
<evidence type="ECO:0000256" key="2">
    <source>
        <dbReference type="ARBA" id="ARBA00022475"/>
    </source>
</evidence>
<dbReference type="Proteomes" id="UP000375525">
    <property type="component" value="Unassembled WGS sequence"/>
</dbReference>
<dbReference type="SUPFAM" id="SSF58104">
    <property type="entry name" value="Methyl-accepting chemotaxis protein (MCP) signaling domain"/>
    <property type="match status" value="1"/>
</dbReference>
<keyword evidence="5 9" id="KW-1133">Transmembrane helix</keyword>
<evidence type="ECO:0000256" key="3">
    <source>
        <dbReference type="ARBA" id="ARBA00022481"/>
    </source>
</evidence>
<dbReference type="RefSeq" id="WP_150779262.1">
    <property type="nucleotide sequence ID" value="NZ_CABVIH010000006.1"/>
</dbReference>
<dbReference type="PANTHER" id="PTHR32089:SF119">
    <property type="entry name" value="METHYL-ACCEPTING CHEMOTAXIS PROTEIN CTPL"/>
    <property type="match status" value="1"/>
</dbReference>
<dbReference type="GO" id="GO:0005886">
    <property type="term" value="C:plasma membrane"/>
    <property type="evidence" value="ECO:0007669"/>
    <property type="project" value="UniProtKB-SubCell"/>
</dbReference>
<sequence length="292" mass="31050">MLRHSYALWWQGLAALCVLGTLLPGPFVFWALGAALLFGLLAAVAYSWRPPLAEPQIVYIEVPVPEPAPPIVVSPPVPLLPKLNQPLDELLDSIQCSEADMQYATELARAGGEKVQASASSMQAAAAAIEQLSGYMAEVEQLFDELGAQSTRIAALVGAIQEIARQTNLLALNAAIEAARAGEQGRGFAVVADEVRHLATRTNDSSEQIRQIAGSLKRSADEARLGLQHAADSTRNGMETTGAALQSMAEMRAGAQARQEIVLRIVAQLAGQRERTLQLQALYTATNAAGCS</sequence>
<evidence type="ECO:0000256" key="4">
    <source>
        <dbReference type="ARBA" id="ARBA00022692"/>
    </source>
</evidence>
<gene>
    <name evidence="11" type="ORF">PS880_01545</name>
</gene>
<dbReference type="GO" id="GO:0007165">
    <property type="term" value="P:signal transduction"/>
    <property type="evidence" value="ECO:0007669"/>
    <property type="project" value="UniProtKB-KW"/>
</dbReference>
<keyword evidence="7 8" id="KW-0807">Transducer</keyword>
<dbReference type="GO" id="GO:0006935">
    <property type="term" value="P:chemotaxis"/>
    <property type="evidence" value="ECO:0007669"/>
    <property type="project" value="UniProtKB-ARBA"/>
</dbReference>
<feature type="domain" description="Methyl-accepting transducer" evidence="10">
    <location>
        <begin position="87"/>
        <end position="292"/>
    </location>
</feature>
<protein>
    <recommendedName>
        <fullName evidence="10">Methyl-accepting transducer domain-containing protein</fullName>
    </recommendedName>
</protein>
<evidence type="ECO:0000256" key="5">
    <source>
        <dbReference type="ARBA" id="ARBA00022989"/>
    </source>
</evidence>
<evidence type="ECO:0000313" key="12">
    <source>
        <dbReference type="Proteomes" id="UP000375525"/>
    </source>
</evidence>
<proteinExistence type="predicted"/>
<dbReference type="SMART" id="SM00283">
    <property type="entry name" value="MA"/>
    <property type="match status" value="1"/>
</dbReference>
<evidence type="ECO:0000256" key="1">
    <source>
        <dbReference type="ARBA" id="ARBA00004651"/>
    </source>
</evidence>
<keyword evidence="6 9" id="KW-0472">Membrane</keyword>
<evidence type="ECO:0000256" key="7">
    <source>
        <dbReference type="ARBA" id="ARBA00023224"/>
    </source>
</evidence>
<dbReference type="Pfam" id="PF00015">
    <property type="entry name" value="MCPsignal"/>
    <property type="match status" value="1"/>
</dbReference>
<keyword evidence="2" id="KW-1003">Cell membrane</keyword>
<feature type="transmembrane region" description="Helical" evidence="9">
    <location>
        <begin position="7"/>
        <end position="23"/>
    </location>
</feature>
<organism evidence="11 12">
    <name type="scientific">Pseudomonas fluorescens</name>
    <dbReference type="NCBI Taxonomy" id="294"/>
    <lineage>
        <taxon>Bacteria</taxon>
        <taxon>Pseudomonadati</taxon>
        <taxon>Pseudomonadota</taxon>
        <taxon>Gammaproteobacteria</taxon>
        <taxon>Pseudomonadales</taxon>
        <taxon>Pseudomonadaceae</taxon>
        <taxon>Pseudomonas</taxon>
    </lineage>
</organism>
<dbReference type="PROSITE" id="PS50111">
    <property type="entry name" value="CHEMOTAXIS_TRANSDUC_2"/>
    <property type="match status" value="1"/>
</dbReference>
<evidence type="ECO:0000256" key="6">
    <source>
        <dbReference type="ARBA" id="ARBA00023136"/>
    </source>
</evidence>
<dbReference type="EMBL" id="CABVIH010000006">
    <property type="protein sequence ID" value="VVO75836.1"/>
    <property type="molecule type" value="Genomic_DNA"/>
</dbReference>
<reference evidence="11 12" key="1">
    <citation type="submission" date="2019-09" db="EMBL/GenBank/DDBJ databases">
        <authorList>
            <person name="Chandra G."/>
            <person name="Truman W A."/>
        </authorList>
    </citation>
    <scope>NUCLEOTIDE SEQUENCE [LARGE SCALE GENOMIC DNA]</scope>
    <source>
        <strain evidence="11">PS880</strain>
    </source>
</reference>